<dbReference type="Proteomes" id="UP000006727">
    <property type="component" value="Chromosome 3"/>
</dbReference>
<name>A0A7I3ZCR5_PHYPA</name>
<dbReference type="EnsemblPlants" id="Pp3c3_19680V3.2">
    <property type="protein sequence ID" value="PAC:32942403.CDS.1"/>
    <property type="gene ID" value="Pp3c3_19680"/>
</dbReference>
<dbReference type="Gramene" id="Pp3c3_19680V3.2">
    <property type="protein sequence ID" value="PAC:32942403.CDS.1"/>
    <property type="gene ID" value="Pp3c3_19680"/>
</dbReference>
<accession>A0A7I3ZCR5</accession>
<organism evidence="1 2">
    <name type="scientific">Physcomitrium patens</name>
    <name type="common">Spreading-leaved earth moss</name>
    <name type="synonym">Physcomitrella patens</name>
    <dbReference type="NCBI Taxonomy" id="3218"/>
    <lineage>
        <taxon>Eukaryota</taxon>
        <taxon>Viridiplantae</taxon>
        <taxon>Streptophyta</taxon>
        <taxon>Embryophyta</taxon>
        <taxon>Bryophyta</taxon>
        <taxon>Bryophytina</taxon>
        <taxon>Bryopsida</taxon>
        <taxon>Funariidae</taxon>
        <taxon>Funariales</taxon>
        <taxon>Funariaceae</taxon>
        <taxon>Physcomitrium</taxon>
    </lineage>
</organism>
<reference evidence="1 2" key="1">
    <citation type="journal article" date="2008" name="Science">
        <title>The Physcomitrella genome reveals evolutionary insights into the conquest of land by plants.</title>
        <authorList>
            <person name="Rensing S."/>
            <person name="Lang D."/>
            <person name="Zimmer A."/>
            <person name="Terry A."/>
            <person name="Salamov A."/>
            <person name="Shapiro H."/>
            <person name="Nishiyama T."/>
            <person name="Perroud P.-F."/>
            <person name="Lindquist E."/>
            <person name="Kamisugi Y."/>
            <person name="Tanahashi T."/>
            <person name="Sakakibara K."/>
            <person name="Fujita T."/>
            <person name="Oishi K."/>
            <person name="Shin-I T."/>
            <person name="Kuroki Y."/>
            <person name="Toyoda A."/>
            <person name="Suzuki Y."/>
            <person name="Hashimoto A."/>
            <person name="Yamaguchi K."/>
            <person name="Sugano A."/>
            <person name="Kohara Y."/>
            <person name="Fujiyama A."/>
            <person name="Anterola A."/>
            <person name="Aoki S."/>
            <person name="Ashton N."/>
            <person name="Barbazuk W.B."/>
            <person name="Barker E."/>
            <person name="Bennetzen J."/>
            <person name="Bezanilla M."/>
            <person name="Blankenship R."/>
            <person name="Cho S.H."/>
            <person name="Dutcher S."/>
            <person name="Estelle M."/>
            <person name="Fawcett J.A."/>
            <person name="Gundlach H."/>
            <person name="Hanada K."/>
            <person name="Heyl A."/>
            <person name="Hicks K.A."/>
            <person name="Hugh J."/>
            <person name="Lohr M."/>
            <person name="Mayer K."/>
            <person name="Melkozernov A."/>
            <person name="Murata T."/>
            <person name="Nelson D."/>
            <person name="Pils B."/>
            <person name="Prigge M."/>
            <person name="Reiss B."/>
            <person name="Renner T."/>
            <person name="Rombauts S."/>
            <person name="Rushton P."/>
            <person name="Sanderfoot A."/>
            <person name="Schween G."/>
            <person name="Shiu S.-H."/>
            <person name="Stueber K."/>
            <person name="Theodoulou F.L."/>
            <person name="Tu H."/>
            <person name="Van de Peer Y."/>
            <person name="Verrier P.J."/>
            <person name="Waters E."/>
            <person name="Wood A."/>
            <person name="Yang L."/>
            <person name="Cove D."/>
            <person name="Cuming A."/>
            <person name="Hasebe M."/>
            <person name="Lucas S."/>
            <person name="Mishler D.B."/>
            <person name="Reski R."/>
            <person name="Grigoriev I."/>
            <person name="Quatrano R.S."/>
            <person name="Boore J.L."/>
        </authorList>
    </citation>
    <scope>NUCLEOTIDE SEQUENCE [LARGE SCALE GENOMIC DNA]</scope>
    <source>
        <strain evidence="1 2">cv. Gransden 2004</strain>
    </source>
</reference>
<dbReference type="EMBL" id="ABEU02000003">
    <property type="status" value="NOT_ANNOTATED_CDS"/>
    <property type="molecule type" value="Genomic_DNA"/>
</dbReference>
<keyword evidence="2" id="KW-1185">Reference proteome</keyword>
<evidence type="ECO:0000313" key="1">
    <source>
        <dbReference type="EnsemblPlants" id="PAC:32942403.CDS.1"/>
    </source>
</evidence>
<sequence>MCKNRISKFKVKESMAHLEQSTCGLLQAGPTWLSPLLETEFFGYCKKHTTG</sequence>
<protein>
    <submittedName>
        <fullName evidence="1">Uncharacterized protein</fullName>
    </submittedName>
</protein>
<evidence type="ECO:0000313" key="2">
    <source>
        <dbReference type="Proteomes" id="UP000006727"/>
    </source>
</evidence>
<reference evidence="1" key="3">
    <citation type="submission" date="2020-12" db="UniProtKB">
        <authorList>
            <consortium name="EnsemblPlants"/>
        </authorList>
    </citation>
    <scope>IDENTIFICATION</scope>
</reference>
<dbReference type="AlphaFoldDB" id="A0A7I3ZCR5"/>
<reference evidence="1 2" key="2">
    <citation type="journal article" date="2018" name="Plant J.">
        <title>The Physcomitrella patens chromosome-scale assembly reveals moss genome structure and evolution.</title>
        <authorList>
            <person name="Lang D."/>
            <person name="Ullrich K.K."/>
            <person name="Murat F."/>
            <person name="Fuchs J."/>
            <person name="Jenkins J."/>
            <person name="Haas F.B."/>
            <person name="Piednoel M."/>
            <person name="Gundlach H."/>
            <person name="Van Bel M."/>
            <person name="Meyberg R."/>
            <person name="Vives C."/>
            <person name="Morata J."/>
            <person name="Symeonidi A."/>
            <person name="Hiss M."/>
            <person name="Muchero W."/>
            <person name="Kamisugi Y."/>
            <person name="Saleh O."/>
            <person name="Blanc G."/>
            <person name="Decker E.L."/>
            <person name="van Gessel N."/>
            <person name="Grimwood J."/>
            <person name="Hayes R.D."/>
            <person name="Graham S.W."/>
            <person name="Gunter L.E."/>
            <person name="McDaniel S.F."/>
            <person name="Hoernstein S.N.W."/>
            <person name="Larsson A."/>
            <person name="Li F.W."/>
            <person name="Perroud P.F."/>
            <person name="Phillips J."/>
            <person name="Ranjan P."/>
            <person name="Rokshar D.S."/>
            <person name="Rothfels C.J."/>
            <person name="Schneider L."/>
            <person name="Shu S."/>
            <person name="Stevenson D.W."/>
            <person name="Thummler F."/>
            <person name="Tillich M."/>
            <person name="Villarreal Aguilar J.C."/>
            <person name="Widiez T."/>
            <person name="Wong G.K."/>
            <person name="Wymore A."/>
            <person name="Zhang Y."/>
            <person name="Zimmer A.D."/>
            <person name="Quatrano R.S."/>
            <person name="Mayer K.F.X."/>
            <person name="Goodstein D."/>
            <person name="Casacuberta J.M."/>
            <person name="Vandepoele K."/>
            <person name="Reski R."/>
            <person name="Cuming A.C."/>
            <person name="Tuskan G.A."/>
            <person name="Maumus F."/>
            <person name="Salse J."/>
            <person name="Schmutz J."/>
            <person name="Rensing S.A."/>
        </authorList>
    </citation>
    <scope>NUCLEOTIDE SEQUENCE [LARGE SCALE GENOMIC DNA]</scope>
    <source>
        <strain evidence="1 2">cv. Gransden 2004</strain>
    </source>
</reference>
<proteinExistence type="predicted"/>